<keyword evidence="1" id="KW-0560">Oxidoreductase</keyword>
<dbReference type="InterPro" id="IPR036291">
    <property type="entry name" value="NAD(P)-bd_dom_sf"/>
</dbReference>
<dbReference type="SMART" id="SM01002">
    <property type="entry name" value="AlaDh_PNT_C"/>
    <property type="match status" value="1"/>
</dbReference>
<evidence type="ECO:0000256" key="1">
    <source>
        <dbReference type="ARBA" id="ARBA00023002"/>
    </source>
</evidence>
<name>A0ABT1RRN1_9FIRM</name>
<dbReference type="EMBL" id="JANFXK010000014">
    <property type="protein sequence ID" value="MCQ4637541.1"/>
    <property type="molecule type" value="Genomic_DNA"/>
</dbReference>
<gene>
    <name evidence="4" type="ORF">NE619_12460</name>
</gene>
<dbReference type="Proteomes" id="UP001524502">
    <property type="component" value="Unassembled WGS sequence"/>
</dbReference>
<accession>A0ABT1RRN1</accession>
<proteinExistence type="predicted"/>
<sequence>MKLGFIKPDFPNEKRVAILPEDILNNELDNQIFIEEGFGEYMDVDDGDYRSAGCEVFSKDEIFERSEAIFSLKLMQPGDYGKLRNNQLIVGWVHPDGSGKEFTEKVARPKSLVIADLDNIHPKVYYNDSSVAIDWLKRDFIYKNSYNAGYSAVMHALLCFGLIPSPSTQVAVLSSGNVAQGAFSAAVKLGARPRMFYRKTMKEFYSSISRYDIIINGIEADQPGSYIISRDQLEKCRKGCLFIDAAADAGNAIEGTRYTSIDDPIYKEDGLYFYEVNNVPSIFYKNSSVDISRSFCKNVYSRDVKCFYDLARTIGYR</sequence>
<dbReference type="SUPFAM" id="SSF51735">
    <property type="entry name" value="NAD(P)-binding Rossmann-fold domains"/>
    <property type="match status" value="1"/>
</dbReference>
<evidence type="ECO:0000313" key="5">
    <source>
        <dbReference type="Proteomes" id="UP001524502"/>
    </source>
</evidence>
<dbReference type="PANTHER" id="PTHR42795">
    <property type="entry name" value="ALANINE DEHYDROGENASE"/>
    <property type="match status" value="1"/>
</dbReference>
<dbReference type="PANTHER" id="PTHR42795:SF1">
    <property type="entry name" value="ALANINE DEHYDROGENASE"/>
    <property type="match status" value="1"/>
</dbReference>
<dbReference type="RefSeq" id="WP_256132728.1">
    <property type="nucleotide sequence ID" value="NZ_JANFXK010000014.1"/>
</dbReference>
<dbReference type="SMART" id="SM01003">
    <property type="entry name" value="AlaDh_PNT_N"/>
    <property type="match status" value="1"/>
</dbReference>
<feature type="domain" description="Alanine dehydrogenase/pyridine nucleotide transhydrogenase NAD(H)-binding" evidence="2">
    <location>
        <begin position="154"/>
        <end position="275"/>
    </location>
</feature>
<evidence type="ECO:0000259" key="2">
    <source>
        <dbReference type="SMART" id="SM01002"/>
    </source>
</evidence>
<feature type="domain" description="Alanine dehydrogenase/pyridine nucleotide transhydrogenase N-terminal" evidence="3">
    <location>
        <begin position="4"/>
        <end position="121"/>
    </location>
</feature>
<dbReference type="InterPro" id="IPR007698">
    <property type="entry name" value="AlaDH/PNT_NAD(H)-bd"/>
</dbReference>
<organism evidence="4 5">
    <name type="scientific">Anaerovorax odorimutans</name>
    <dbReference type="NCBI Taxonomy" id="109327"/>
    <lineage>
        <taxon>Bacteria</taxon>
        <taxon>Bacillati</taxon>
        <taxon>Bacillota</taxon>
        <taxon>Clostridia</taxon>
        <taxon>Peptostreptococcales</taxon>
        <taxon>Anaerovoracaceae</taxon>
        <taxon>Anaerovorax</taxon>
    </lineage>
</organism>
<protein>
    <submittedName>
        <fullName evidence="4">N(5)-(Carboxyethyl)ornithine synthase</fullName>
    </submittedName>
</protein>
<reference evidence="4 5" key="1">
    <citation type="submission" date="2022-06" db="EMBL/GenBank/DDBJ databases">
        <title>Isolation of gut microbiota from human fecal samples.</title>
        <authorList>
            <person name="Pamer E.G."/>
            <person name="Barat B."/>
            <person name="Waligurski E."/>
            <person name="Medina S."/>
            <person name="Paddock L."/>
            <person name="Mostad J."/>
        </authorList>
    </citation>
    <scope>NUCLEOTIDE SEQUENCE [LARGE SCALE GENOMIC DNA]</scope>
    <source>
        <strain evidence="4 5">SL.3.17</strain>
    </source>
</reference>
<evidence type="ECO:0000313" key="4">
    <source>
        <dbReference type="EMBL" id="MCQ4637541.1"/>
    </source>
</evidence>
<dbReference type="Pfam" id="PF05222">
    <property type="entry name" value="AlaDh_PNT_N"/>
    <property type="match status" value="1"/>
</dbReference>
<dbReference type="Gene3D" id="3.40.50.720">
    <property type="entry name" value="NAD(P)-binding Rossmann-like Domain"/>
    <property type="match status" value="2"/>
</dbReference>
<keyword evidence="5" id="KW-1185">Reference proteome</keyword>
<dbReference type="SUPFAM" id="SSF52283">
    <property type="entry name" value="Formate/glycerate dehydrogenase catalytic domain-like"/>
    <property type="match status" value="1"/>
</dbReference>
<comment type="caution">
    <text evidence="4">The sequence shown here is derived from an EMBL/GenBank/DDBJ whole genome shotgun (WGS) entry which is preliminary data.</text>
</comment>
<evidence type="ECO:0000259" key="3">
    <source>
        <dbReference type="SMART" id="SM01003"/>
    </source>
</evidence>
<dbReference type="Pfam" id="PF01262">
    <property type="entry name" value="AlaDh_PNT_C"/>
    <property type="match status" value="1"/>
</dbReference>
<dbReference type="InterPro" id="IPR007886">
    <property type="entry name" value="AlaDH/PNT_N"/>
</dbReference>